<sequence length="227" mass="26185">MSEASEEVILLHFWTSMYGMRARVALEEKEIKYEHKREDLDTGNKSELLLKMNPIHKMIPVLIHNGKPVCESLIIVEYIDEAWKGKTTSLLPSDPYERAQARFWADFVDRKVYTYGRQVTWSRKGEEQEAAKIGLISSIKTLEEEALGDKLYFGGEKFGYLDVAVIGLCSWMYTYEIVGKFSAEIECPKLMAWAKRCMERDSVSKSLPEPDKLYKGIMELKMSFGLE</sequence>
<dbReference type="InterPro" id="IPR036282">
    <property type="entry name" value="Glutathione-S-Trfase_C_sf"/>
</dbReference>
<dbReference type="InterPro" id="IPR004046">
    <property type="entry name" value="GST_C"/>
</dbReference>
<keyword evidence="2" id="KW-0808">Transferase</keyword>
<dbReference type="PANTHER" id="PTHR11260">
    <property type="entry name" value="GLUTATHIONE S-TRANSFERASE, GST, SUPERFAMILY, GST DOMAIN CONTAINING"/>
    <property type="match status" value="1"/>
</dbReference>
<feature type="domain" description="GST C-terminal" evidence="6">
    <location>
        <begin position="94"/>
        <end position="224"/>
    </location>
</feature>
<accession>A0A6P6SBY0</accession>
<dbReference type="InterPro" id="IPR010987">
    <property type="entry name" value="Glutathione-S-Trfase_C-like"/>
</dbReference>
<dbReference type="Gene3D" id="1.20.1050.10">
    <property type="match status" value="1"/>
</dbReference>
<keyword evidence="7" id="KW-1185">Reference proteome</keyword>
<dbReference type="Pfam" id="PF02798">
    <property type="entry name" value="GST_N"/>
    <property type="match status" value="1"/>
</dbReference>
<evidence type="ECO:0000256" key="4">
    <source>
        <dbReference type="RuleBase" id="RU003494"/>
    </source>
</evidence>
<dbReference type="Pfam" id="PF00043">
    <property type="entry name" value="GST_C"/>
    <property type="match status" value="1"/>
</dbReference>
<dbReference type="SUPFAM" id="SSF47616">
    <property type="entry name" value="GST C-terminal domain-like"/>
    <property type="match status" value="1"/>
</dbReference>
<dbReference type="Gene3D" id="3.40.30.10">
    <property type="entry name" value="Glutaredoxin"/>
    <property type="match status" value="1"/>
</dbReference>
<gene>
    <name evidence="8" type="primary">LOC113690075</name>
</gene>
<dbReference type="InterPro" id="IPR045074">
    <property type="entry name" value="GST_C_Tau"/>
</dbReference>
<dbReference type="Proteomes" id="UP001652660">
    <property type="component" value="Chromosome 5c"/>
</dbReference>
<evidence type="ECO:0000259" key="5">
    <source>
        <dbReference type="PROSITE" id="PS50404"/>
    </source>
</evidence>
<dbReference type="GeneID" id="113690075"/>
<evidence type="ECO:0000313" key="8">
    <source>
        <dbReference type="RefSeq" id="XP_027063693.2"/>
    </source>
</evidence>
<feature type="domain" description="GST N-terminal" evidence="5">
    <location>
        <begin position="6"/>
        <end position="87"/>
    </location>
</feature>
<dbReference type="SUPFAM" id="SSF52833">
    <property type="entry name" value="Thioredoxin-like"/>
    <property type="match status" value="1"/>
</dbReference>
<comment type="similarity">
    <text evidence="4">Belongs to the GST superfamily.</text>
</comment>
<dbReference type="GO" id="GO:0005829">
    <property type="term" value="C:cytosol"/>
    <property type="evidence" value="ECO:0007669"/>
    <property type="project" value="UniProtKB-SubCell"/>
</dbReference>
<dbReference type="EC" id="2.5.1.18" evidence="1"/>
<evidence type="ECO:0000256" key="1">
    <source>
        <dbReference type="ARBA" id="ARBA00012452"/>
    </source>
</evidence>
<evidence type="ECO:0000256" key="3">
    <source>
        <dbReference type="ARBA" id="ARBA00047960"/>
    </source>
</evidence>
<dbReference type="GO" id="GO:0004364">
    <property type="term" value="F:glutathione transferase activity"/>
    <property type="evidence" value="ECO:0007669"/>
    <property type="project" value="UniProtKB-UniRule"/>
</dbReference>
<dbReference type="InterPro" id="IPR040079">
    <property type="entry name" value="Glutathione_S-Trfase"/>
</dbReference>
<dbReference type="InterPro" id="IPR045073">
    <property type="entry name" value="Omega/Tau-like"/>
</dbReference>
<dbReference type="AlphaFoldDB" id="A0A6P6SBY0"/>
<dbReference type="PANTHER" id="PTHR11260:SF781">
    <property type="entry name" value="GLUTATHIONE S-TRANSFERASE U19"/>
    <property type="match status" value="1"/>
</dbReference>
<dbReference type="SFLD" id="SFLDG01152">
    <property type="entry name" value="Main.3:_Omega-_and_Tau-like"/>
    <property type="match status" value="1"/>
</dbReference>
<dbReference type="SFLD" id="SFLDG00358">
    <property type="entry name" value="Main_(cytGST)"/>
    <property type="match status" value="1"/>
</dbReference>
<dbReference type="OrthoDB" id="202840at2759"/>
<dbReference type="RefSeq" id="XP_027063693.2">
    <property type="nucleotide sequence ID" value="XM_027207892.2"/>
</dbReference>
<evidence type="ECO:0000313" key="7">
    <source>
        <dbReference type="Proteomes" id="UP001652660"/>
    </source>
</evidence>
<dbReference type="CDD" id="cd03185">
    <property type="entry name" value="GST_C_Tau"/>
    <property type="match status" value="1"/>
</dbReference>
<dbReference type="SFLD" id="SFLDS00019">
    <property type="entry name" value="Glutathione_Transferase_(cytos"/>
    <property type="match status" value="1"/>
</dbReference>
<evidence type="ECO:0000259" key="6">
    <source>
        <dbReference type="PROSITE" id="PS50405"/>
    </source>
</evidence>
<reference evidence="8" key="2">
    <citation type="submission" date="2025-08" db="UniProtKB">
        <authorList>
            <consortium name="RefSeq"/>
        </authorList>
    </citation>
    <scope>IDENTIFICATION</scope>
    <source>
        <tissue evidence="8">Leaves</tissue>
    </source>
</reference>
<evidence type="ECO:0000256" key="2">
    <source>
        <dbReference type="ARBA" id="ARBA00022679"/>
    </source>
</evidence>
<dbReference type="PROSITE" id="PS50404">
    <property type="entry name" value="GST_NTER"/>
    <property type="match status" value="1"/>
</dbReference>
<proteinExistence type="inferred from homology"/>
<protein>
    <recommendedName>
        <fullName evidence="1">glutathione transferase</fullName>
        <ecNumber evidence="1">2.5.1.18</ecNumber>
    </recommendedName>
</protein>
<dbReference type="InterPro" id="IPR004045">
    <property type="entry name" value="Glutathione_S-Trfase_N"/>
</dbReference>
<dbReference type="CDD" id="cd03058">
    <property type="entry name" value="GST_N_Tau"/>
    <property type="match status" value="1"/>
</dbReference>
<dbReference type="InterPro" id="IPR036249">
    <property type="entry name" value="Thioredoxin-like_sf"/>
</dbReference>
<dbReference type="PROSITE" id="PS50405">
    <property type="entry name" value="GST_CTER"/>
    <property type="match status" value="1"/>
</dbReference>
<reference evidence="7" key="1">
    <citation type="journal article" date="2025" name="Foods">
        <title>Unveiling the Microbial Signatures of Arabica Coffee Cherries: Insights into Ripeness Specific Diversity, Functional Traits, and Implications for Quality and Safety.</title>
        <authorList>
            <consortium name="RefSeq"/>
            <person name="Tenea G.N."/>
            <person name="Cifuentes V."/>
            <person name="Reyes P."/>
            <person name="Cevallos-Vallejos M."/>
        </authorList>
    </citation>
    <scope>NUCLEOTIDE SEQUENCE [LARGE SCALE GENOMIC DNA]</scope>
</reference>
<name>A0A6P6SBY0_COFAR</name>
<comment type="catalytic activity">
    <reaction evidence="3">
        <text>RX + glutathione = an S-substituted glutathione + a halide anion + H(+)</text>
        <dbReference type="Rhea" id="RHEA:16437"/>
        <dbReference type="ChEBI" id="CHEBI:15378"/>
        <dbReference type="ChEBI" id="CHEBI:16042"/>
        <dbReference type="ChEBI" id="CHEBI:17792"/>
        <dbReference type="ChEBI" id="CHEBI:57925"/>
        <dbReference type="ChEBI" id="CHEBI:90779"/>
        <dbReference type="EC" id="2.5.1.18"/>
    </reaction>
</comment>
<dbReference type="GO" id="GO:0006749">
    <property type="term" value="P:glutathione metabolic process"/>
    <property type="evidence" value="ECO:0007669"/>
    <property type="project" value="InterPro"/>
</dbReference>
<organism evidence="7 8">
    <name type="scientific">Coffea arabica</name>
    <name type="common">Arabian coffee</name>
    <dbReference type="NCBI Taxonomy" id="13443"/>
    <lineage>
        <taxon>Eukaryota</taxon>
        <taxon>Viridiplantae</taxon>
        <taxon>Streptophyta</taxon>
        <taxon>Embryophyta</taxon>
        <taxon>Tracheophyta</taxon>
        <taxon>Spermatophyta</taxon>
        <taxon>Magnoliopsida</taxon>
        <taxon>eudicotyledons</taxon>
        <taxon>Gunneridae</taxon>
        <taxon>Pentapetalae</taxon>
        <taxon>asterids</taxon>
        <taxon>lamiids</taxon>
        <taxon>Gentianales</taxon>
        <taxon>Rubiaceae</taxon>
        <taxon>Ixoroideae</taxon>
        <taxon>Gardenieae complex</taxon>
        <taxon>Bertiereae - Coffeeae clade</taxon>
        <taxon>Coffeeae</taxon>
        <taxon>Coffea</taxon>
    </lineage>
</organism>